<evidence type="ECO:0000256" key="4">
    <source>
        <dbReference type="SAM" id="SignalP"/>
    </source>
</evidence>
<proteinExistence type="predicted"/>
<dbReference type="InterPro" id="IPR019799">
    <property type="entry name" value="Glyco_hydro_22_CS"/>
</dbReference>
<dbReference type="AlphaFoldDB" id="A0AAV6PJN4"/>
<gene>
    <name evidence="6" type="ORF">JOB18_003343</name>
</gene>
<evidence type="ECO:0000313" key="7">
    <source>
        <dbReference type="Proteomes" id="UP000693946"/>
    </source>
</evidence>
<keyword evidence="4" id="KW-0732">Signal</keyword>
<dbReference type="SMART" id="SM00263">
    <property type="entry name" value="LYZ1"/>
    <property type="match status" value="1"/>
</dbReference>
<sequence length="170" mass="18866">MKSVVVLVLSVLTCGLADCKTVTICDVNNVIKDRSLIPSKFSDQNLRAKVICKANPEVGMRTDWKEAGPQGGETLYGLFHLSNRLFCRDDSSDSTSIDHCNIHCNKFIDDDITDDVECALGVLTNLLEHGFDFMNYNVSKLQELNQMVNDLLAGGCNGKKDQDYPLDQCQ</sequence>
<dbReference type="PANTHER" id="PTHR11407">
    <property type="entry name" value="LYSOZYME C"/>
    <property type="match status" value="1"/>
</dbReference>
<keyword evidence="3" id="KW-1015">Disulfide bond</keyword>
<accession>A0AAV6PJN4</accession>
<evidence type="ECO:0000259" key="5">
    <source>
        <dbReference type="PROSITE" id="PS00128"/>
    </source>
</evidence>
<dbReference type="GO" id="GO:0031640">
    <property type="term" value="P:killing of cells of another organism"/>
    <property type="evidence" value="ECO:0007669"/>
    <property type="project" value="UniProtKB-KW"/>
</dbReference>
<dbReference type="Pfam" id="PF00062">
    <property type="entry name" value="Lys"/>
    <property type="match status" value="1"/>
</dbReference>
<dbReference type="InterPro" id="IPR001916">
    <property type="entry name" value="Glyco_hydro_22"/>
</dbReference>
<protein>
    <recommendedName>
        <fullName evidence="1">lysozyme</fullName>
        <ecNumber evidence="1">3.2.1.17</ecNumber>
    </recommendedName>
</protein>
<dbReference type="GO" id="GO:0003796">
    <property type="term" value="F:lysozyme activity"/>
    <property type="evidence" value="ECO:0007669"/>
    <property type="project" value="UniProtKB-EC"/>
</dbReference>
<dbReference type="PROSITE" id="PS51348">
    <property type="entry name" value="GLYCOSYL_HYDROL_F22_2"/>
    <property type="match status" value="1"/>
</dbReference>
<keyword evidence="2" id="KW-0081">Bacteriolytic enzyme</keyword>
<organism evidence="6 7">
    <name type="scientific">Solea senegalensis</name>
    <name type="common">Senegalese sole</name>
    <dbReference type="NCBI Taxonomy" id="28829"/>
    <lineage>
        <taxon>Eukaryota</taxon>
        <taxon>Metazoa</taxon>
        <taxon>Chordata</taxon>
        <taxon>Craniata</taxon>
        <taxon>Vertebrata</taxon>
        <taxon>Euteleostomi</taxon>
        <taxon>Actinopterygii</taxon>
        <taxon>Neopterygii</taxon>
        <taxon>Teleostei</taxon>
        <taxon>Neoteleostei</taxon>
        <taxon>Acanthomorphata</taxon>
        <taxon>Carangaria</taxon>
        <taxon>Pleuronectiformes</taxon>
        <taxon>Pleuronectoidei</taxon>
        <taxon>Soleidae</taxon>
        <taxon>Solea</taxon>
    </lineage>
</organism>
<dbReference type="PROSITE" id="PS00128">
    <property type="entry name" value="GLYCOSYL_HYDROL_F22_1"/>
    <property type="match status" value="1"/>
</dbReference>
<reference evidence="6 7" key="1">
    <citation type="journal article" date="2021" name="Sci. Rep.">
        <title>Chromosome anchoring in Senegalese sole (Solea senegalensis) reveals sex-associated markers and genome rearrangements in flatfish.</title>
        <authorList>
            <person name="Guerrero-Cozar I."/>
            <person name="Gomez-Garrido J."/>
            <person name="Berbel C."/>
            <person name="Martinez-Blanch J.F."/>
            <person name="Alioto T."/>
            <person name="Claros M.G."/>
            <person name="Gagnaire P.A."/>
            <person name="Manchado M."/>
        </authorList>
    </citation>
    <scope>NUCLEOTIDE SEQUENCE [LARGE SCALE GENOMIC DNA]</scope>
    <source>
        <strain evidence="6">Sse05_10M</strain>
    </source>
</reference>
<feature type="signal peptide" evidence="4">
    <location>
        <begin position="1"/>
        <end position="19"/>
    </location>
</feature>
<dbReference type="Proteomes" id="UP000693946">
    <property type="component" value="Unassembled WGS sequence"/>
</dbReference>
<evidence type="ECO:0000256" key="2">
    <source>
        <dbReference type="ARBA" id="ARBA00022638"/>
    </source>
</evidence>
<dbReference type="PANTHER" id="PTHR11407:SF63">
    <property type="entry name" value="LYSOZYME C"/>
    <property type="match status" value="1"/>
</dbReference>
<keyword evidence="2" id="KW-0929">Antimicrobial</keyword>
<evidence type="ECO:0000256" key="1">
    <source>
        <dbReference type="ARBA" id="ARBA00012732"/>
    </source>
</evidence>
<name>A0AAV6PJN4_SOLSE</name>
<comment type="caution">
    <text evidence="6">The sequence shown here is derived from an EMBL/GenBank/DDBJ whole genome shotgun (WGS) entry which is preliminary data.</text>
</comment>
<dbReference type="GO" id="GO:0042742">
    <property type="term" value="P:defense response to bacterium"/>
    <property type="evidence" value="ECO:0007669"/>
    <property type="project" value="UniProtKB-KW"/>
</dbReference>
<evidence type="ECO:0000256" key="3">
    <source>
        <dbReference type="ARBA" id="ARBA00023157"/>
    </source>
</evidence>
<feature type="chain" id="PRO_5043809360" description="lysozyme" evidence="4">
    <location>
        <begin position="20"/>
        <end position="170"/>
    </location>
</feature>
<feature type="domain" description="Glycosyl hydrolases family 22 (GH22)" evidence="5">
    <location>
        <begin position="100"/>
        <end position="118"/>
    </location>
</feature>
<dbReference type="EC" id="3.2.1.17" evidence="1"/>
<evidence type="ECO:0000313" key="6">
    <source>
        <dbReference type="EMBL" id="KAG7463279.1"/>
    </source>
</evidence>
<dbReference type="EMBL" id="JAGKHQ010000889">
    <property type="protein sequence ID" value="KAG7463279.1"/>
    <property type="molecule type" value="Genomic_DNA"/>
</dbReference>
<keyword evidence="7" id="KW-1185">Reference proteome</keyword>